<proteinExistence type="predicted"/>
<accession>A0A9W6HUC1</accession>
<sequence>MSFADLAPLADRAALYSALRQEALLDAIGGNAHRWDADLTAGTITFTPHATPEHPVVVGAHLIATIAPEPRTLRWAWAQPNGADATVATQLRDAGAAVQNVTLTTAEVPFPESIEGELDDWIAQAAHTVAGAAVELTGRAPYFSAPVEGGTRAVFLLDAPLPNLTVADALTALPRVIASVPLSDPRTALWNLARLAGWNLQWTDEAFTGAIISDATASATVRFDENARITGIEATV</sequence>
<organism evidence="1 2">
    <name type="scientific">Microbacterium keratanolyticum</name>
    <dbReference type="NCBI Taxonomy" id="67574"/>
    <lineage>
        <taxon>Bacteria</taxon>
        <taxon>Bacillati</taxon>
        <taxon>Actinomycetota</taxon>
        <taxon>Actinomycetes</taxon>
        <taxon>Micrococcales</taxon>
        <taxon>Microbacteriaceae</taxon>
        <taxon>Microbacterium</taxon>
    </lineage>
</organism>
<dbReference type="Pfam" id="PF21813">
    <property type="entry name" value="DUF6882"/>
    <property type="match status" value="1"/>
</dbReference>
<protein>
    <submittedName>
        <fullName evidence="1">Uncharacterized protein</fullName>
    </submittedName>
</protein>
<dbReference type="InterPro" id="IPR049249">
    <property type="entry name" value="DUF6882"/>
</dbReference>
<evidence type="ECO:0000313" key="2">
    <source>
        <dbReference type="Proteomes" id="UP001142325"/>
    </source>
</evidence>
<reference evidence="1" key="2">
    <citation type="submission" date="2023-01" db="EMBL/GenBank/DDBJ databases">
        <authorList>
            <person name="Sun Q."/>
            <person name="Evtushenko L."/>
        </authorList>
    </citation>
    <scope>NUCLEOTIDE SEQUENCE</scope>
    <source>
        <strain evidence="1">VKM Ac-1958</strain>
    </source>
</reference>
<name>A0A9W6HUC1_9MICO</name>
<dbReference type="RefSeq" id="WP_204937907.1">
    <property type="nucleotide sequence ID" value="NZ_BAAAUM010000002.1"/>
</dbReference>
<evidence type="ECO:0000313" key="1">
    <source>
        <dbReference type="EMBL" id="GLK03103.1"/>
    </source>
</evidence>
<dbReference type="Proteomes" id="UP001142325">
    <property type="component" value="Unassembled WGS sequence"/>
</dbReference>
<comment type="caution">
    <text evidence="1">The sequence shown here is derived from an EMBL/GenBank/DDBJ whole genome shotgun (WGS) entry which is preliminary data.</text>
</comment>
<gene>
    <name evidence="1" type="ORF">GCM10017596_28180</name>
</gene>
<reference evidence="1" key="1">
    <citation type="journal article" date="2014" name="Int. J. Syst. Evol. Microbiol.">
        <title>Complete genome sequence of Corynebacterium casei LMG S-19264T (=DSM 44701T), isolated from a smear-ripened cheese.</title>
        <authorList>
            <consortium name="US DOE Joint Genome Institute (JGI-PGF)"/>
            <person name="Walter F."/>
            <person name="Albersmeier A."/>
            <person name="Kalinowski J."/>
            <person name="Ruckert C."/>
        </authorList>
    </citation>
    <scope>NUCLEOTIDE SEQUENCE</scope>
    <source>
        <strain evidence="1">VKM Ac-1958</strain>
    </source>
</reference>
<keyword evidence="2" id="KW-1185">Reference proteome</keyword>
<dbReference type="EMBL" id="BSET01000002">
    <property type="protein sequence ID" value="GLK03103.1"/>
    <property type="molecule type" value="Genomic_DNA"/>
</dbReference>
<dbReference type="AlphaFoldDB" id="A0A9W6HUC1"/>